<name>A0AAD9W238_PHOAM</name>
<evidence type="ECO:0008006" key="4">
    <source>
        <dbReference type="Google" id="ProtNLM"/>
    </source>
</evidence>
<protein>
    <recommendedName>
        <fullName evidence="4">Velvet domain-containing protein</fullName>
    </recommendedName>
</protein>
<keyword evidence="3" id="KW-1185">Reference proteome</keyword>
<feature type="compositionally biased region" description="Polar residues" evidence="1">
    <location>
        <begin position="1"/>
        <end position="19"/>
    </location>
</feature>
<evidence type="ECO:0000313" key="3">
    <source>
        <dbReference type="Proteomes" id="UP001265746"/>
    </source>
</evidence>
<evidence type="ECO:0000256" key="1">
    <source>
        <dbReference type="SAM" id="MobiDB-lite"/>
    </source>
</evidence>
<accession>A0AAD9W238</accession>
<gene>
    <name evidence="2" type="ORF">N8I77_007613</name>
</gene>
<dbReference type="EMBL" id="JAUJFL010000004">
    <property type="protein sequence ID" value="KAK2604704.1"/>
    <property type="molecule type" value="Genomic_DNA"/>
</dbReference>
<reference evidence="2" key="1">
    <citation type="submission" date="2023-06" db="EMBL/GenBank/DDBJ databases">
        <authorList>
            <person name="Noh H."/>
        </authorList>
    </citation>
    <scope>NUCLEOTIDE SEQUENCE</scope>
    <source>
        <strain evidence="2">DUCC20226</strain>
    </source>
</reference>
<comment type="caution">
    <text evidence="2">The sequence shown here is derived from an EMBL/GenBank/DDBJ whole genome shotgun (WGS) entry which is preliminary data.</text>
</comment>
<dbReference type="Proteomes" id="UP001265746">
    <property type="component" value="Unassembled WGS sequence"/>
</dbReference>
<evidence type="ECO:0000313" key="2">
    <source>
        <dbReference type="EMBL" id="KAK2604704.1"/>
    </source>
</evidence>
<dbReference type="AlphaFoldDB" id="A0AAD9W238"/>
<feature type="region of interest" description="Disordered" evidence="1">
    <location>
        <begin position="1"/>
        <end position="22"/>
    </location>
</feature>
<proteinExistence type="predicted"/>
<sequence>MSTETPANTSDPSVQNQGSRVKVEIEVQPPSSVGINRRLIPPVVARTNNPQLIEDYLAGNKDVFAVAMLTSSNGDDQTAILNGNYSTQGQPITLHGSNGGSHGGGSSSRQSAHKWIYFIFQGLSIPIPGAYTFTICVNALSYTEGFSMTVGGKTTNEFTVVNQAVAPARPSRSEQRVLQTLQNYNLYDPRA</sequence>
<organism evidence="2 3">
    <name type="scientific">Phomopsis amygdali</name>
    <name type="common">Fusicoccum amygdali</name>
    <dbReference type="NCBI Taxonomy" id="1214568"/>
    <lineage>
        <taxon>Eukaryota</taxon>
        <taxon>Fungi</taxon>
        <taxon>Dikarya</taxon>
        <taxon>Ascomycota</taxon>
        <taxon>Pezizomycotina</taxon>
        <taxon>Sordariomycetes</taxon>
        <taxon>Sordariomycetidae</taxon>
        <taxon>Diaporthales</taxon>
        <taxon>Diaporthaceae</taxon>
        <taxon>Diaporthe</taxon>
    </lineage>
</organism>